<organism evidence="1 2">
    <name type="scientific">Butyricicoccus porcorum</name>
    <dbReference type="NCBI Taxonomy" id="1945634"/>
    <lineage>
        <taxon>Bacteria</taxon>
        <taxon>Bacillati</taxon>
        <taxon>Bacillota</taxon>
        <taxon>Clostridia</taxon>
        <taxon>Eubacteriales</taxon>
        <taxon>Butyricicoccaceae</taxon>
        <taxon>Butyricicoccus</taxon>
    </lineage>
</organism>
<proteinExistence type="predicted"/>
<evidence type="ECO:0000313" key="1">
    <source>
        <dbReference type="EMBL" id="OUM19987.1"/>
    </source>
</evidence>
<dbReference type="RefSeq" id="WP_087020573.1">
    <property type="nucleotide sequence ID" value="NZ_NHOC01000008.1"/>
</dbReference>
<dbReference type="EMBL" id="NHOC01000008">
    <property type="protein sequence ID" value="OUM19987.1"/>
    <property type="molecule type" value="Genomic_DNA"/>
</dbReference>
<evidence type="ECO:0000313" key="2">
    <source>
        <dbReference type="Proteomes" id="UP000194903"/>
    </source>
</evidence>
<comment type="caution">
    <text evidence="1">The sequence shown here is derived from an EMBL/GenBank/DDBJ whole genome shotgun (WGS) entry which is preliminary data.</text>
</comment>
<protein>
    <submittedName>
        <fullName evidence="1">Uncharacterized protein</fullName>
    </submittedName>
</protein>
<name>A0A252F2G6_9FIRM</name>
<accession>A0A252F2G6</accession>
<dbReference type="Proteomes" id="UP000194903">
    <property type="component" value="Unassembled WGS sequence"/>
</dbReference>
<keyword evidence="2" id="KW-1185">Reference proteome</keyword>
<reference evidence="1 2" key="1">
    <citation type="submission" date="2017-05" db="EMBL/GenBank/DDBJ databases">
        <title>Butyricicoccus porcorum sp. nov. a butyrate-producing bacterium from the swine intestinal tract.</title>
        <authorList>
            <person name="Trachsel J."/>
            <person name="Humphrey S."/>
            <person name="Allen H.K."/>
        </authorList>
    </citation>
    <scope>NUCLEOTIDE SEQUENCE [LARGE SCALE GENOMIC DNA]</scope>
    <source>
        <strain evidence="1">BB10</strain>
    </source>
</reference>
<sequence>MSYDFNILFVSGCTITALGHGKQIKISTVEFDQSNLDAIKQAVENGNCICGKQTICARQLTISKKDIAWMETNPFQKYRVVLDVLISNAGSNIVDSPLIELGSVIFDLAGSSSRSEDGQEIVTFQSVPIRLYPDCGGYKVLLDR</sequence>
<gene>
    <name evidence="1" type="ORF">CBW42_09595</name>
</gene>
<dbReference type="AlphaFoldDB" id="A0A252F2G6"/>